<protein>
    <submittedName>
        <fullName evidence="1">Uncharacterized protein</fullName>
    </submittedName>
</protein>
<reference evidence="1 2" key="1">
    <citation type="submission" date="2022-05" db="EMBL/GenBank/DDBJ databases">
        <authorList>
            <consortium name="Genoscope - CEA"/>
            <person name="William W."/>
        </authorList>
    </citation>
    <scope>NUCLEOTIDE SEQUENCE [LARGE SCALE GENOMIC DNA]</scope>
</reference>
<dbReference type="Proteomes" id="UP001159405">
    <property type="component" value="Unassembled WGS sequence"/>
</dbReference>
<organism evidence="1 2">
    <name type="scientific">Porites lobata</name>
    <dbReference type="NCBI Taxonomy" id="104759"/>
    <lineage>
        <taxon>Eukaryota</taxon>
        <taxon>Metazoa</taxon>
        <taxon>Cnidaria</taxon>
        <taxon>Anthozoa</taxon>
        <taxon>Hexacorallia</taxon>
        <taxon>Scleractinia</taxon>
        <taxon>Fungiina</taxon>
        <taxon>Poritidae</taxon>
        <taxon>Porites</taxon>
    </lineage>
</organism>
<gene>
    <name evidence="1" type="ORF">PLOB_00024142</name>
</gene>
<accession>A0ABN8NQN7</accession>
<name>A0ABN8NQN7_9CNID</name>
<comment type="caution">
    <text evidence="1">The sequence shown here is derived from an EMBL/GenBank/DDBJ whole genome shotgun (WGS) entry which is preliminary data.</text>
</comment>
<sequence>MIFDAATVTKGSAGPSGMDAELYRRILCSKNFKAETKVLREEIAVFTRNLLKIAYHPSLLEDYNSCRLIPLDKNPGIRPTGANRWKNYCWIFEGRGQRDRGPPSGLCRL</sequence>
<proteinExistence type="predicted"/>
<keyword evidence="2" id="KW-1185">Reference proteome</keyword>
<evidence type="ECO:0000313" key="2">
    <source>
        <dbReference type="Proteomes" id="UP001159405"/>
    </source>
</evidence>
<evidence type="ECO:0000313" key="1">
    <source>
        <dbReference type="EMBL" id="CAH3116581.1"/>
    </source>
</evidence>
<dbReference type="EMBL" id="CALNXK010000029">
    <property type="protein sequence ID" value="CAH3116581.1"/>
    <property type="molecule type" value="Genomic_DNA"/>
</dbReference>